<name>A0A1P8F9G7_9CHLR</name>
<evidence type="ECO:0000313" key="7">
    <source>
        <dbReference type="EMBL" id="APV45107.1"/>
    </source>
</evidence>
<dbReference type="Pfam" id="PF13241">
    <property type="entry name" value="NAD_binding_7"/>
    <property type="match status" value="1"/>
</dbReference>
<dbReference type="OrthoDB" id="9773765at2"/>
<dbReference type="RefSeq" id="WP_076004690.1">
    <property type="nucleotide sequence ID" value="NZ_CP018258.1"/>
</dbReference>
<comment type="pathway">
    <text evidence="1">Porphyrin-containing compound metabolism; siroheme biosynthesis; sirohydrochlorin from precorrin-2: step 1/1.</text>
</comment>
<dbReference type="GO" id="GO:0019354">
    <property type="term" value="P:siroheme biosynthetic process"/>
    <property type="evidence" value="ECO:0007669"/>
    <property type="project" value="UniProtKB-UniPathway"/>
</dbReference>
<evidence type="ECO:0000256" key="4">
    <source>
        <dbReference type="ARBA" id="ARBA00023027"/>
    </source>
</evidence>
<dbReference type="Proteomes" id="UP000185934">
    <property type="component" value="Chromosome"/>
</dbReference>
<dbReference type="InterPro" id="IPR006367">
    <property type="entry name" value="Sirohaem_synthase_N"/>
</dbReference>
<gene>
    <name evidence="7" type="ORF">Dform_01788</name>
</gene>
<dbReference type="GO" id="GO:0004325">
    <property type="term" value="F:ferrochelatase activity"/>
    <property type="evidence" value="ECO:0007669"/>
    <property type="project" value="InterPro"/>
</dbReference>
<evidence type="ECO:0000256" key="3">
    <source>
        <dbReference type="ARBA" id="ARBA00023002"/>
    </source>
</evidence>
<keyword evidence="3 7" id="KW-0560">Oxidoreductase</keyword>
<dbReference type="AlphaFoldDB" id="A0A1P8F9G7"/>
<proteinExistence type="predicted"/>
<dbReference type="STRING" id="1839801.Dform_01788"/>
<dbReference type="PANTHER" id="PTHR35330:SF1">
    <property type="entry name" value="SIROHEME BIOSYNTHESIS PROTEIN MET8"/>
    <property type="match status" value="1"/>
</dbReference>
<evidence type="ECO:0000256" key="6">
    <source>
        <dbReference type="ARBA" id="ARBA00047561"/>
    </source>
</evidence>
<dbReference type="InterPro" id="IPR036291">
    <property type="entry name" value="NAD(P)-bd_dom_sf"/>
</dbReference>
<dbReference type="EC" id="1.3.1.76" evidence="2"/>
<dbReference type="GO" id="GO:0043115">
    <property type="term" value="F:precorrin-2 dehydrogenase activity"/>
    <property type="evidence" value="ECO:0007669"/>
    <property type="project" value="UniProtKB-EC"/>
</dbReference>
<dbReference type="KEGG" id="dfo:Dform_01788"/>
<dbReference type="NCBIfam" id="TIGR01470">
    <property type="entry name" value="cysG_Nterm"/>
    <property type="match status" value="1"/>
</dbReference>
<dbReference type="SUPFAM" id="SSF51735">
    <property type="entry name" value="NAD(P)-binding Rossmann-fold domains"/>
    <property type="match status" value="1"/>
</dbReference>
<dbReference type="InterPro" id="IPR028161">
    <property type="entry name" value="Met8-like"/>
</dbReference>
<dbReference type="InterPro" id="IPR042518">
    <property type="entry name" value="SirC_C"/>
</dbReference>
<dbReference type="Gene3D" id="3.40.50.720">
    <property type="entry name" value="NAD(P)-binding Rossmann-like Domain"/>
    <property type="match status" value="1"/>
</dbReference>
<dbReference type="SUPFAM" id="SSF75615">
    <property type="entry name" value="Siroheme synthase middle domains-like"/>
    <property type="match status" value="1"/>
</dbReference>
<evidence type="ECO:0000313" key="8">
    <source>
        <dbReference type="Proteomes" id="UP000185934"/>
    </source>
</evidence>
<comment type="catalytic activity">
    <reaction evidence="6">
        <text>precorrin-2 + NAD(+) = sirohydrochlorin + NADH + 2 H(+)</text>
        <dbReference type="Rhea" id="RHEA:15613"/>
        <dbReference type="ChEBI" id="CHEBI:15378"/>
        <dbReference type="ChEBI" id="CHEBI:57540"/>
        <dbReference type="ChEBI" id="CHEBI:57945"/>
        <dbReference type="ChEBI" id="CHEBI:58351"/>
        <dbReference type="ChEBI" id="CHEBI:58827"/>
        <dbReference type="EC" id="1.3.1.76"/>
    </reaction>
</comment>
<evidence type="ECO:0000256" key="1">
    <source>
        <dbReference type="ARBA" id="ARBA00005010"/>
    </source>
</evidence>
<keyword evidence="7" id="KW-0456">Lyase</keyword>
<organism evidence="7 8">
    <name type="scientific">Dehalogenimonas formicexedens</name>
    <dbReference type="NCBI Taxonomy" id="1839801"/>
    <lineage>
        <taxon>Bacteria</taxon>
        <taxon>Bacillati</taxon>
        <taxon>Chloroflexota</taxon>
        <taxon>Dehalococcoidia</taxon>
        <taxon>Dehalococcoidales</taxon>
        <taxon>Dehalococcoidaceae</taxon>
        <taxon>Dehalogenimonas</taxon>
    </lineage>
</organism>
<reference evidence="8" key="1">
    <citation type="submission" date="2016-11" db="EMBL/GenBank/DDBJ databases">
        <title>Dehalogenimonas formicexedens sp. nov., a chlorinated alkane respiring bacterium isolated from contaminated groundwater.</title>
        <authorList>
            <person name="Key T.A."/>
            <person name="Bowman K.S."/>
            <person name="Lee I."/>
            <person name="Chun J."/>
            <person name="Albuquerque L."/>
            <person name="da Costa M.S."/>
            <person name="Rainey F.A."/>
            <person name="Moe W.M."/>
        </authorList>
    </citation>
    <scope>NUCLEOTIDE SEQUENCE [LARGE SCALE GENOMIC DNA]</scope>
    <source>
        <strain evidence="8">NSZ-14</strain>
    </source>
</reference>
<keyword evidence="5" id="KW-0627">Porphyrin biosynthesis</keyword>
<accession>A0A1P8F9G7</accession>
<dbReference type="Gene3D" id="1.10.8.610">
    <property type="entry name" value="SirC, precorrin-2 dehydrogenase, C-terminal helical domain-like"/>
    <property type="match status" value="1"/>
</dbReference>
<dbReference type="PANTHER" id="PTHR35330">
    <property type="entry name" value="SIROHEME BIOSYNTHESIS PROTEIN MET8"/>
    <property type="match status" value="1"/>
</dbReference>
<sequence>MAELYPALLNLKNKLCLVVGGGPVAARKAASLVAAGARVSLVSPALCAVLAESVSKNEVLHTARKFEESDLTGVFLVVAATDHPEVNRMIGEAAEANGILANVVDAPEASSFIVPSVIRRGKLLIAIATSAQSPALSRRLRLHLENEIGEEYGELVKLVGEVRAELKDAGTKVSEQTWQNALDLDELVDLLKDRRRDEAKSVLIQRLISNAGGA</sequence>
<dbReference type="UniPathway" id="UPA00262">
    <property type="reaction ID" value="UER00222"/>
</dbReference>
<protein>
    <recommendedName>
        <fullName evidence="2">precorrin-2 dehydrogenase</fullName>
        <ecNumber evidence="2">1.3.1.76</ecNumber>
    </recommendedName>
</protein>
<dbReference type="EMBL" id="CP018258">
    <property type="protein sequence ID" value="APV45107.1"/>
    <property type="molecule type" value="Genomic_DNA"/>
</dbReference>
<keyword evidence="4" id="KW-0520">NAD</keyword>
<evidence type="ECO:0000256" key="5">
    <source>
        <dbReference type="ARBA" id="ARBA00023244"/>
    </source>
</evidence>
<keyword evidence="8" id="KW-1185">Reference proteome</keyword>
<evidence type="ECO:0000256" key="2">
    <source>
        <dbReference type="ARBA" id="ARBA00012400"/>
    </source>
</evidence>